<proteinExistence type="inferred from homology"/>
<feature type="binding site" evidence="3">
    <location>
        <position position="224"/>
    </location>
    <ligand>
        <name>Mg(2+)</name>
        <dbReference type="ChEBI" id="CHEBI:18420"/>
        <label>2</label>
    </ligand>
</feature>
<dbReference type="Gene3D" id="1.20.970.10">
    <property type="entry name" value="Transferase, Pyrimidine Nucleoside Phosphorylase, Chain C"/>
    <property type="match status" value="1"/>
</dbReference>
<feature type="binding site" evidence="3">
    <location>
        <position position="224"/>
    </location>
    <ligand>
        <name>Mg(2+)</name>
        <dbReference type="ChEBI" id="CHEBI:18420"/>
        <label>1</label>
    </ligand>
</feature>
<dbReference type="Proteomes" id="UP001205603">
    <property type="component" value="Unassembled WGS sequence"/>
</dbReference>
<comment type="subunit">
    <text evidence="3">Homodimer.</text>
</comment>
<dbReference type="InterPro" id="IPR000312">
    <property type="entry name" value="Glycosyl_Trfase_fam3"/>
</dbReference>
<keyword evidence="3" id="KW-0479">Metal-binding</keyword>
<comment type="caution">
    <text evidence="6">The sequence shown here is derived from an EMBL/GenBank/DDBJ whole genome shotgun (WGS) entry which is preliminary data.</text>
</comment>
<dbReference type="Pfam" id="PF00591">
    <property type="entry name" value="Glycos_transf_3"/>
    <property type="match status" value="1"/>
</dbReference>
<feature type="binding site" evidence="3">
    <location>
        <position position="87"/>
    </location>
    <ligand>
        <name>5-phospho-alpha-D-ribose 1-diphosphate</name>
        <dbReference type="ChEBI" id="CHEBI:58017"/>
    </ligand>
</feature>
<feature type="binding site" evidence="3">
    <location>
        <begin position="89"/>
        <end position="92"/>
    </location>
    <ligand>
        <name>5-phospho-alpha-D-ribose 1-diphosphate</name>
        <dbReference type="ChEBI" id="CHEBI:58017"/>
    </ligand>
</feature>
<reference evidence="6 7" key="1">
    <citation type="submission" date="2022-07" db="EMBL/GenBank/DDBJ databases">
        <title>Fecal culturing of patients with breast cancer.</title>
        <authorList>
            <person name="Teng N.M.Y."/>
            <person name="Kiu R."/>
            <person name="Evans R."/>
            <person name="Baker D.J."/>
            <person name="Zenner C."/>
            <person name="Robinson S.D."/>
            <person name="Hall L.J."/>
        </authorList>
    </citation>
    <scope>NUCLEOTIDE SEQUENCE [LARGE SCALE GENOMIC DNA]</scope>
    <source>
        <strain evidence="6 7">LH1063</strain>
    </source>
</reference>
<dbReference type="GO" id="GO:0004048">
    <property type="term" value="F:anthranilate phosphoribosyltransferase activity"/>
    <property type="evidence" value="ECO:0007669"/>
    <property type="project" value="UniProtKB-EC"/>
</dbReference>
<feature type="binding site" evidence="3">
    <location>
        <position position="223"/>
    </location>
    <ligand>
        <name>Mg(2+)</name>
        <dbReference type="ChEBI" id="CHEBI:18420"/>
        <label>2</label>
    </ligand>
</feature>
<keyword evidence="2 3" id="KW-0808">Transferase</keyword>
<dbReference type="EC" id="2.4.2.18" evidence="3"/>
<evidence type="ECO:0000259" key="4">
    <source>
        <dbReference type="Pfam" id="PF00591"/>
    </source>
</evidence>
<feature type="binding site" evidence="3">
    <location>
        <position position="91"/>
    </location>
    <ligand>
        <name>Mg(2+)</name>
        <dbReference type="ChEBI" id="CHEBI:18420"/>
        <label>1</label>
    </ligand>
</feature>
<keyword evidence="3" id="KW-0822">Tryptophan biosynthesis</keyword>
<evidence type="ECO:0000256" key="3">
    <source>
        <dbReference type="HAMAP-Rule" id="MF_00211"/>
    </source>
</evidence>
<dbReference type="Gene3D" id="3.40.1030.10">
    <property type="entry name" value="Nucleoside phosphorylase/phosphoribosyltransferase catalytic domain"/>
    <property type="match status" value="1"/>
</dbReference>
<dbReference type="InterPro" id="IPR017459">
    <property type="entry name" value="Glycosyl_Trfase_fam3_N_dom"/>
</dbReference>
<dbReference type="PANTHER" id="PTHR43285:SF2">
    <property type="entry name" value="ANTHRANILATE PHOSPHORIBOSYLTRANSFERASE"/>
    <property type="match status" value="1"/>
</dbReference>
<feature type="binding site" evidence="3">
    <location>
        <position position="110"/>
    </location>
    <ligand>
        <name>anthranilate</name>
        <dbReference type="ChEBI" id="CHEBI:16567"/>
        <label>1</label>
    </ligand>
</feature>
<evidence type="ECO:0000256" key="2">
    <source>
        <dbReference type="ARBA" id="ARBA00022679"/>
    </source>
</evidence>
<gene>
    <name evidence="3 6" type="primary">trpD</name>
    <name evidence="6" type="ORF">NMU02_12515</name>
</gene>
<keyword evidence="3" id="KW-0028">Amino-acid biosynthesis</keyword>
<comment type="cofactor">
    <cofactor evidence="3">
        <name>Mg(2+)</name>
        <dbReference type="ChEBI" id="CHEBI:18420"/>
    </cofactor>
    <text evidence="3">Binds 2 magnesium ions per monomer.</text>
</comment>
<comment type="function">
    <text evidence="3">Catalyzes the transfer of the phosphoribosyl group of 5-phosphorylribose-1-pyrophosphate (PRPP) to anthranilate to yield N-(5'-phosphoribosyl)-anthranilate (PRA).</text>
</comment>
<name>A0ABT1MKK3_9BACT</name>
<keyword evidence="3" id="KW-0460">Magnesium</keyword>
<dbReference type="SUPFAM" id="SSF47648">
    <property type="entry name" value="Nucleoside phosphorylase/phosphoribosyltransferase N-terminal domain"/>
    <property type="match status" value="1"/>
</dbReference>
<comment type="pathway">
    <text evidence="3">Amino-acid biosynthesis; L-tryptophan biosynthesis; L-tryptophan from chorismate: step 2/5.</text>
</comment>
<keyword evidence="3" id="KW-0057">Aromatic amino acid biosynthesis</keyword>
<comment type="caution">
    <text evidence="3">Lacks conserved residue(s) required for the propagation of feature annotation.</text>
</comment>
<dbReference type="PANTHER" id="PTHR43285">
    <property type="entry name" value="ANTHRANILATE PHOSPHORIBOSYLTRANSFERASE"/>
    <property type="match status" value="1"/>
</dbReference>
<feature type="binding site" evidence="3">
    <location>
        <position position="79"/>
    </location>
    <ligand>
        <name>5-phospho-alpha-D-ribose 1-diphosphate</name>
        <dbReference type="ChEBI" id="CHEBI:58017"/>
    </ligand>
</feature>
<feature type="domain" description="Glycosyl transferase family 3 N-terminal" evidence="5">
    <location>
        <begin position="2"/>
        <end position="62"/>
    </location>
</feature>
<feature type="binding site" evidence="3">
    <location>
        <position position="165"/>
    </location>
    <ligand>
        <name>anthranilate</name>
        <dbReference type="ChEBI" id="CHEBI:16567"/>
        <label>2</label>
    </ligand>
</feature>
<dbReference type="HAMAP" id="MF_00211">
    <property type="entry name" value="TrpD"/>
    <property type="match status" value="1"/>
</dbReference>
<dbReference type="NCBIfam" id="TIGR01245">
    <property type="entry name" value="trpD"/>
    <property type="match status" value="1"/>
</dbReference>
<comment type="catalytic activity">
    <reaction evidence="3">
        <text>N-(5-phospho-beta-D-ribosyl)anthranilate + diphosphate = 5-phospho-alpha-D-ribose 1-diphosphate + anthranilate</text>
        <dbReference type="Rhea" id="RHEA:11768"/>
        <dbReference type="ChEBI" id="CHEBI:16567"/>
        <dbReference type="ChEBI" id="CHEBI:18277"/>
        <dbReference type="ChEBI" id="CHEBI:33019"/>
        <dbReference type="ChEBI" id="CHEBI:58017"/>
        <dbReference type="EC" id="2.4.2.18"/>
    </reaction>
</comment>
<dbReference type="InterPro" id="IPR036320">
    <property type="entry name" value="Glycosyl_Trfase_fam3_N_dom_sf"/>
</dbReference>
<dbReference type="SUPFAM" id="SSF52418">
    <property type="entry name" value="Nucleoside phosphorylase/phosphoribosyltransferase catalytic domain"/>
    <property type="match status" value="1"/>
</dbReference>
<evidence type="ECO:0000313" key="6">
    <source>
        <dbReference type="EMBL" id="MCP9612914.1"/>
    </source>
</evidence>
<evidence type="ECO:0000256" key="1">
    <source>
        <dbReference type="ARBA" id="ARBA00022676"/>
    </source>
</evidence>
<feature type="binding site" evidence="3">
    <location>
        <position position="119"/>
    </location>
    <ligand>
        <name>5-phospho-alpha-D-ribose 1-diphosphate</name>
        <dbReference type="ChEBI" id="CHEBI:58017"/>
    </ligand>
</feature>
<keyword evidence="1 3" id="KW-0328">Glycosyltransferase</keyword>
<evidence type="ECO:0000313" key="7">
    <source>
        <dbReference type="Proteomes" id="UP001205603"/>
    </source>
</evidence>
<dbReference type="InterPro" id="IPR005940">
    <property type="entry name" value="Anthranilate_Pribosyl_Tfrase"/>
</dbReference>
<sequence>MKDILYKLFEHQYLGREEARIILQNITQGKYNDAQIASLITVFLMRSISVEELIGFRDALLDMRNPVDLSEFDPIDIVGTGGDGKNTFNISTAACFVVAGAGYTVVKHGNYGATSVSGASNVMEQHGIKFTADIDRLRHSIGTCGIAYLHAPLFNPAMKAVAPIRKALGVRTFFNMLGPLVNPAIPRYQLLGVYNLPLLRLYSYTLQESETRFAVVHSLDGYDEISLTAEFKVATPDNEKIYTPESLGFEKASENDLEGGDTVAEAAGIFDKVLNNEASKARKDCVIANAAFAIQVIDNHKTIEECIDIARESLESGKALNTFRKFCSLNS</sequence>
<evidence type="ECO:0000259" key="5">
    <source>
        <dbReference type="Pfam" id="PF02885"/>
    </source>
</evidence>
<keyword evidence="7" id="KW-1185">Reference proteome</keyword>
<feature type="binding site" evidence="3">
    <location>
        <position position="79"/>
    </location>
    <ligand>
        <name>anthranilate</name>
        <dbReference type="ChEBI" id="CHEBI:16567"/>
        <label>1</label>
    </ligand>
</feature>
<feature type="binding site" evidence="3">
    <location>
        <begin position="107"/>
        <end position="115"/>
    </location>
    <ligand>
        <name>5-phospho-alpha-D-ribose 1-diphosphate</name>
        <dbReference type="ChEBI" id="CHEBI:58017"/>
    </ligand>
</feature>
<dbReference type="Pfam" id="PF02885">
    <property type="entry name" value="Glycos_trans_3N"/>
    <property type="match status" value="1"/>
</dbReference>
<dbReference type="EMBL" id="JANDHW010000016">
    <property type="protein sequence ID" value="MCP9612914.1"/>
    <property type="molecule type" value="Genomic_DNA"/>
</dbReference>
<dbReference type="RefSeq" id="WP_255028293.1">
    <property type="nucleotide sequence ID" value="NZ_JANDHW010000016.1"/>
</dbReference>
<protein>
    <recommendedName>
        <fullName evidence="3">Anthranilate phosphoribosyltransferase</fullName>
        <ecNumber evidence="3">2.4.2.18</ecNumber>
    </recommendedName>
</protein>
<feature type="domain" description="Glycosyl transferase family 3" evidence="4">
    <location>
        <begin position="75"/>
        <end position="320"/>
    </location>
</feature>
<organism evidence="6 7">
    <name type="scientific">Coprobacter tertius</name>
    <dbReference type="NCBI Taxonomy" id="2944915"/>
    <lineage>
        <taxon>Bacteria</taxon>
        <taxon>Pseudomonadati</taxon>
        <taxon>Bacteroidota</taxon>
        <taxon>Bacteroidia</taxon>
        <taxon>Bacteroidales</taxon>
        <taxon>Barnesiellaceae</taxon>
        <taxon>Coprobacter</taxon>
    </lineage>
</organism>
<comment type="similarity">
    <text evidence="3">Belongs to the anthranilate phosphoribosyltransferase family.</text>
</comment>
<feature type="binding site" evidence="3">
    <location>
        <begin position="82"/>
        <end position="83"/>
    </location>
    <ligand>
        <name>5-phospho-alpha-D-ribose 1-diphosphate</name>
        <dbReference type="ChEBI" id="CHEBI:58017"/>
    </ligand>
</feature>
<dbReference type="InterPro" id="IPR035902">
    <property type="entry name" value="Nuc_phospho_transferase"/>
</dbReference>
<accession>A0ABT1MKK3</accession>